<keyword evidence="2" id="KW-1185">Reference proteome</keyword>
<evidence type="ECO:0000313" key="1">
    <source>
        <dbReference type="EMBL" id="KAK8863212.1"/>
    </source>
</evidence>
<dbReference type="Proteomes" id="UP001390339">
    <property type="component" value="Unassembled WGS sequence"/>
</dbReference>
<evidence type="ECO:0000313" key="2">
    <source>
        <dbReference type="Proteomes" id="UP001390339"/>
    </source>
</evidence>
<comment type="caution">
    <text evidence="1">The sequence shown here is derived from an EMBL/GenBank/DDBJ whole genome shotgun (WGS) entry which is preliminary data.</text>
</comment>
<name>A0ABR2II09_9PEZI</name>
<dbReference type="EMBL" id="JAPCWZ010000005">
    <property type="protein sequence ID" value="KAK8863212.1"/>
    <property type="molecule type" value="Genomic_DNA"/>
</dbReference>
<organism evidence="1 2">
    <name type="scientific">Apiospora arundinis</name>
    <dbReference type="NCBI Taxonomy" id="335852"/>
    <lineage>
        <taxon>Eukaryota</taxon>
        <taxon>Fungi</taxon>
        <taxon>Dikarya</taxon>
        <taxon>Ascomycota</taxon>
        <taxon>Pezizomycotina</taxon>
        <taxon>Sordariomycetes</taxon>
        <taxon>Xylariomycetidae</taxon>
        <taxon>Amphisphaeriales</taxon>
        <taxon>Apiosporaceae</taxon>
        <taxon>Apiospora</taxon>
    </lineage>
</organism>
<proteinExistence type="predicted"/>
<sequence>MPRTRDICFTCVRAMNDLHWRETIECTGGAAGSSQCSRCQRLNKVCITPAGDTQDKLWLLVEKLTRTPPFVFQSEMYFHAARSDIAKILNAAPADQDATGTKDDAYVYLVVQYHAAGSLTNHREDGYKAEKLELLRRQTVAMEAIAETLKKDMAP</sequence>
<accession>A0ABR2II09</accession>
<gene>
    <name evidence="1" type="ORF">PGQ11_009447</name>
</gene>
<reference evidence="1 2" key="1">
    <citation type="journal article" date="2024" name="IMA Fungus">
        <title>Apiospora arundinis, a panoply of carbohydrate-active enzymes and secondary metabolites.</title>
        <authorList>
            <person name="Sorensen T."/>
            <person name="Petersen C."/>
            <person name="Muurmann A.T."/>
            <person name="Christiansen J.V."/>
            <person name="Brundto M.L."/>
            <person name="Overgaard C.K."/>
            <person name="Boysen A.T."/>
            <person name="Wollenberg R.D."/>
            <person name="Larsen T.O."/>
            <person name="Sorensen J.L."/>
            <person name="Nielsen K.L."/>
            <person name="Sondergaard T.E."/>
        </authorList>
    </citation>
    <scope>NUCLEOTIDE SEQUENCE [LARGE SCALE GENOMIC DNA]</scope>
    <source>
        <strain evidence="1 2">AAU 773</strain>
    </source>
</reference>
<protein>
    <submittedName>
        <fullName evidence="1">Uncharacterized protein</fullName>
    </submittedName>
</protein>